<dbReference type="Proteomes" id="UP000297714">
    <property type="component" value="Unassembled WGS sequence"/>
</dbReference>
<dbReference type="RefSeq" id="WP_135658159.1">
    <property type="nucleotide sequence ID" value="NZ_JAJUFJ010000012.1"/>
</dbReference>
<sequence length="94" mass="10220">MKIFAVCGFGCGSSMILKMSLDRVCKQMDVACEVETTDINSARGAQCDAIFTSAELAGELKGSCTVPIYSVKKYMDLAEVKEVFEKFLSDMKGV</sequence>
<dbReference type="InterPro" id="IPR036095">
    <property type="entry name" value="PTS_EIIB-like_sf"/>
</dbReference>
<dbReference type="OrthoDB" id="6603449at2"/>
<dbReference type="InterPro" id="IPR003501">
    <property type="entry name" value="PTS_EIIB_2/3"/>
</dbReference>
<organism evidence="3 4">
    <name type="scientific">Caproiciproducens galactitolivorans</name>
    <dbReference type="NCBI Taxonomy" id="642589"/>
    <lineage>
        <taxon>Bacteria</taxon>
        <taxon>Bacillati</taxon>
        <taxon>Bacillota</taxon>
        <taxon>Clostridia</taxon>
        <taxon>Eubacteriales</taxon>
        <taxon>Acutalibacteraceae</taxon>
        <taxon>Caproiciproducens</taxon>
    </lineage>
</organism>
<name>A0A4Z0Y3T7_9FIRM</name>
<evidence type="ECO:0000313" key="4">
    <source>
        <dbReference type="Proteomes" id="UP000297714"/>
    </source>
</evidence>
<comment type="caution">
    <text evidence="3">The sequence shown here is derived from an EMBL/GenBank/DDBJ whole genome shotgun (WGS) entry which is preliminary data.</text>
</comment>
<reference evidence="3 4" key="1">
    <citation type="submission" date="2019-04" db="EMBL/GenBank/DDBJ databases">
        <authorList>
            <person name="Poehlein A."/>
            <person name="Bengelsdorf F.R."/>
            <person name="Duerre P."/>
            <person name="Daniel R."/>
        </authorList>
    </citation>
    <scope>NUCLEOTIDE SEQUENCE [LARGE SCALE GENOMIC DNA]</scope>
    <source>
        <strain evidence="3 4">BS-1</strain>
    </source>
</reference>
<dbReference type="Pfam" id="PF02302">
    <property type="entry name" value="PTS_IIB"/>
    <property type="match status" value="1"/>
</dbReference>
<dbReference type="PROSITE" id="PS51099">
    <property type="entry name" value="PTS_EIIB_TYPE_2"/>
    <property type="match status" value="1"/>
</dbReference>
<keyword evidence="1 3" id="KW-0808">Transferase</keyword>
<feature type="domain" description="PTS EIIB type-2" evidence="2">
    <location>
        <begin position="1"/>
        <end position="92"/>
    </location>
</feature>
<dbReference type="Gene3D" id="3.40.50.2300">
    <property type="match status" value="1"/>
</dbReference>
<evidence type="ECO:0000259" key="2">
    <source>
        <dbReference type="PROSITE" id="PS51099"/>
    </source>
</evidence>
<dbReference type="EMBL" id="SRMQ01000002">
    <property type="protein sequence ID" value="TGJ77527.1"/>
    <property type="molecule type" value="Genomic_DNA"/>
</dbReference>
<evidence type="ECO:0000313" key="3">
    <source>
        <dbReference type="EMBL" id="TGJ77527.1"/>
    </source>
</evidence>
<dbReference type="CDD" id="cd05563">
    <property type="entry name" value="PTS_IIB_ascorbate"/>
    <property type="match status" value="1"/>
</dbReference>
<protein>
    <submittedName>
        <fullName evidence="3">Ascorbate-specific phosphotransferase enzyme IIB component</fullName>
    </submittedName>
</protein>
<keyword evidence="4" id="KW-1185">Reference proteome</keyword>
<evidence type="ECO:0000256" key="1">
    <source>
        <dbReference type="ARBA" id="ARBA00022679"/>
    </source>
</evidence>
<accession>A0A4Z0Y3T7</accession>
<dbReference type="SUPFAM" id="SSF52794">
    <property type="entry name" value="PTS system IIB component-like"/>
    <property type="match status" value="1"/>
</dbReference>
<proteinExistence type="predicted"/>
<dbReference type="GO" id="GO:0009401">
    <property type="term" value="P:phosphoenolpyruvate-dependent sugar phosphotransferase system"/>
    <property type="evidence" value="ECO:0007669"/>
    <property type="project" value="InterPro"/>
</dbReference>
<dbReference type="GO" id="GO:0008982">
    <property type="term" value="F:protein-N(PI)-phosphohistidine-sugar phosphotransferase activity"/>
    <property type="evidence" value="ECO:0007669"/>
    <property type="project" value="InterPro"/>
</dbReference>
<dbReference type="InterPro" id="IPR013011">
    <property type="entry name" value="PTS_EIIB_2"/>
</dbReference>
<dbReference type="AlphaFoldDB" id="A0A4Z0Y3T7"/>
<gene>
    <name evidence="3" type="primary">ulaB</name>
    <name evidence="3" type="ORF">CAGA_09000</name>
</gene>